<organism evidence="2 3">
    <name type="scientific">Roseimaritima ulvae</name>
    <dbReference type="NCBI Taxonomy" id="980254"/>
    <lineage>
        <taxon>Bacteria</taxon>
        <taxon>Pseudomonadati</taxon>
        <taxon>Planctomycetota</taxon>
        <taxon>Planctomycetia</taxon>
        <taxon>Pirellulales</taxon>
        <taxon>Pirellulaceae</taxon>
        <taxon>Roseimaritima</taxon>
    </lineage>
</organism>
<sequence length="974" mass="104177" precursor="true">MNPSSSPVVGKTLLLAFAVILMASGRTFAQPALQLPQQTYPSQTYYQALEVYRTGELSLAIKAFEDALSRCRRNSQGRWIDAIPVHAMLAECHYEAGNLRLAHQHLDQALQIASRFPNWIMSLQWPSVQNPNVSQAVNRAPWWTGTPIRVAYVPKKIPLNMTSTNIGTGPDGQLGASTVTTAQAIDAIEILRGMGIVYYRRQVILGPLAVSEPLLERSIKSLGNAPGNAGPLGAATISSIHTLAGLANGGGPRRASSGSANSTISGNYVHPLTPVLLCGAARVLAGSDKPEAAYPLALQAAAAASMLEQPEWASEAFEIAVGVKPDRAAGEVYQASASAMQVFARDSRLATARLGIVAAEAAMDAGRPGEAEQAFQAAGGLLDRRDVELPRRLAYFQYINARRNAARGDLTASDLAIKQLVGFTARRAGLESTPRLYQLRLIESASRASKLGGKTSEALLEEYLRAPRRVIWMNDPVDALGFIASDHSATMAGWIRAAASRNAGEDVLVRGDIQAVRNFTAQLPLAGRVLQARWLATAPDAALGPDAIAFRKKPPAALARLRQLTQQPVPDDPAAARVQADAAESAAYTVALQRADLPVAFPRPLTAKSDFERLADNEAVLAFVPAGNNLLGVLATNKKTTVWPVNGYRTLPAQIGRLMQEIGVARKRGSAAQLPADDSAWRSAATQIRDRVIPKLDAFKDIQRLAIVPTAGLWYLPFEILPVGDADSPLLGDRTQILYAPTPGLAVYSTPTSDRPVDVGILTQLFFAPRDGERNEELSEAIRGTIDNPVALPGAGAVPGRWLGAQCRHIVVAAAVTPSPTTKPFAWSPLGYDAGMPGGLLDDWMRLPMAPPQSVALPGLRTGASQASSNNGDEVFYAAMSMHAAGVSQLILARWPVGGESTAGLLKEYVQELPFSGVEDSWRRALAVLRETELDPEAEPLLSDEDAKRQSLTGNPPLFWSGYMLFDGLSKTPK</sequence>
<evidence type="ECO:0000256" key="1">
    <source>
        <dbReference type="SAM" id="SignalP"/>
    </source>
</evidence>
<keyword evidence="1" id="KW-0732">Signal</keyword>
<keyword evidence="3" id="KW-1185">Reference proteome</keyword>
<dbReference type="Gene3D" id="1.25.40.10">
    <property type="entry name" value="Tetratricopeptide repeat domain"/>
    <property type="match status" value="1"/>
</dbReference>
<dbReference type="RefSeq" id="WP_157609787.1">
    <property type="nucleotide sequence ID" value="NZ_CP042914.1"/>
</dbReference>
<dbReference type="AlphaFoldDB" id="A0A5B9R2V2"/>
<reference evidence="2 3" key="1">
    <citation type="submission" date="2019-08" db="EMBL/GenBank/DDBJ databases">
        <title>Deep-cultivation of Planctomycetes and their phenomic and genomic characterization uncovers novel biology.</title>
        <authorList>
            <person name="Wiegand S."/>
            <person name="Jogler M."/>
            <person name="Boedeker C."/>
            <person name="Pinto D."/>
            <person name="Vollmers J."/>
            <person name="Rivas-Marin E."/>
            <person name="Kohn T."/>
            <person name="Peeters S.H."/>
            <person name="Heuer A."/>
            <person name="Rast P."/>
            <person name="Oberbeckmann S."/>
            <person name="Bunk B."/>
            <person name="Jeske O."/>
            <person name="Meyerdierks A."/>
            <person name="Storesund J.E."/>
            <person name="Kallscheuer N."/>
            <person name="Luecker S."/>
            <person name="Lage O.M."/>
            <person name="Pohl T."/>
            <person name="Merkel B.J."/>
            <person name="Hornburger P."/>
            <person name="Mueller R.-W."/>
            <person name="Bruemmer F."/>
            <person name="Labrenz M."/>
            <person name="Spormann A.M."/>
            <person name="Op den Camp H."/>
            <person name="Overmann J."/>
            <person name="Amann R."/>
            <person name="Jetten M.S.M."/>
            <person name="Mascher T."/>
            <person name="Medema M.H."/>
            <person name="Devos D.P."/>
            <person name="Kaster A.-K."/>
            <person name="Ovreas L."/>
            <person name="Rohde M."/>
            <person name="Galperin M.Y."/>
            <person name="Jogler C."/>
        </authorList>
    </citation>
    <scope>NUCLEOTIDE SEQUENCE [LARGE SCALE GENOMIC DNA]</scope>
    <source>
        <strain evidence="2 3">UC8</strain>
    </source>
</reference>
<evidence type="ECO:0000313" key="2">
    <source>
        <dbReference type="EMBL" id="QEG40643.1"/>
    </source>
</evidence>
<protein>
    <submittedName>
        <fullName evidence="2">CHAT domain protein</fullName>
    </submittedName>
</protein>
<dbReference type="SUPFAM" id="SSF48452">
    <property type="entry name" value="TPR-like"/>
    <property type="match status" value="1"/>
</dbReference>
<dbReference type="KEGG" id="rul:UC8_26600"/>
<proteinExistence type="predicted"/>
<name>A0A5B9R2V2_9BACT</name>
<dbReference type="EMBL" id="CP042914">
    <property type="protein sequence ID" value="QEG40643.1"/>
    <property type="molecule type" value="Genomic_DNA"/>
</dbReference>
<feature type="chain" id="PRO_5023114140" evidence="1">
    <location>
        <begin position="30"/>
        <end position="974"/>
    </location>
</feature>
<dbReference type="InterPro" id="IPR011990">
    <property type="entry name" value="TPR-like_helical_dom_sf"/>
</dbReference>
<gene>
    <name evidence="2" type="ORF">UC8_26600</name>
</gene>
<evidence type="ECO:0000313" key="3">
    <source>
        <dbReference type="Proteomes" id="UP000325286"/>
    </source>
</evidence>
<feature type="signal peptide" evidence="1">
    <location>
        <begin position="1"/>
        <end position="29"/>
    </location>
</feature>
<dbReference type="Proteomes" id="UP000325286">
    <property type="component" value="Chromosome"/>
</dbReference>
<accession>A0A5B9R2V2</accession>